<dbReference type="InterPro" id="IPR002818">
    <property type="entry name" value="DJ-1/PfpI"/>
</dbReference>
<dbReference type="SUPFAM" id="SSF52317">
    <property type="entry name" value="Class I glutamine amidotransferase-like"/>
    <property type="match status" value="1"/>
</dbReference>
<dbReference type="InterPro" id="IPR052158">
    <property type="entry name" value="INH-QAR"/>
</dbReference>
<dbReference type="RefSeq" id="WP_406579341.1">
    <property type="nucleotide sequence ID" value="NZ_JBJHQH010000002.1"/>
</dbReference>
<accession>A0ABW8REI0</accession>
<organism evidence="2 3">
    <name type="scientific">Bacillus salipaludis</name>
    <dbReference type="NCBI Taxonomy" id="2547811"/>
    <lineage>
        <taxon>Bacteria</taxon>
        <taxon>Bacillati</taxon>
        <taxon>Bacillota</taxon>
        <taxon>Bacilli</taxon>
        <taxon>Bacillales</taxon>
        <taxon>Bacillaceae</taxon>
        <taxon>Bacillus</taxon>
    </lineage>
</organism>
<dbReference type="EMBL" id="JBJHQH010000002">
    <property type="protein sequence ID" value="MFK9090660.1"/>
    <property type="molecule type" value="Genomic_DNA"/>
</dbReference>
<comment type="caution">
    <text evidence="2">The sequence shown here is derived from an EMBL/GenBank/DDBJ whole genome shotgun (WGS) entry which is preliminary data.</text>
</comment>
<keyword evidence="2" id="KW-0456">Lyase</keyword>
<sequence>MKKQWTVGIVLFDDVDVLDYSGPFEVLSLTTNEPQEVRELLTQGIPSERKPFKVCTISKDGSVVTSNNGLKIVPDYSFENINQNLDILIVPGGPFKGIDACLRDRQLINWISAFSQSGGIIASICSGAILLAEAGVLTGKKATTHPYAYDYLEQNYKDIEVIRNIRFVDNGYVLTSGGVSAGIDMSIYLVAKLLGEETAKTTAATLVYPYYNSELHLKSV</sequence>
<keyword evidence="3" id="KW-1185">Reference proteome</keyword>
<dbReference type="PANTHER" id="PTHR43130:SF14">
    <property type="entry name" value="DJ-1_PFPI DOMAIN-CONTAINING PROTEIN"/>
    <property type="match status" value="1"/>
</dbReference>
<feature type="domain" description="DJ-1/PfpI" evidence="1">
    <location>
        <begin position="7"/>
        <end position="190"/>
    </location>
</feature>
<evidence type="ECO:0000313" key="2">
    <source>
        <dbReference type="EMBL" id="MFK9090660.1"/>
    </source>
</evidence>
<dbReference type="GO" id="GO:0016829">
    <property type="term" value="F:lyase activity"/>
    <property type="evidence" value="ECO:0007669"/>
    <property type="project" value="UniProtKB-KW"/>
</dbReference>
<dbReference type="CDD" id="cd03139">
    <property type="entry name" value="GATase1_PfpI_2"/>
    <property type="match status" value="1"/>
</dbReference>
<name>A0ABW8REI0_9BACI</name>
<dbReference type="EC" id="4.2.1.-" evidence="2"/>
<dbReference type="Gene3D" id="3.40.50.880">
    <property type="match status" value="1"/>
</dbReference>
<evidence type="ECO:0000313" key="3">
    <source>
        <dbReference type="Proteomes" id="UP001623041"/>
    </source>
</evidence>
<dbReference type="Proteomes" id="UP001623041">
    <property type="component" value="Unassembled WGS sequence"/>
</dbReference>
<dbReference type="InterPro" id="IPR029062">
    <property type="entry name" value="Class_I_gatase-like"/>
</dbReference>
<reference evidence="2 3" key="1">
    <citation type="submission" date="2024-11" db="EMBL/GenBank/DDBJ databases">
        <authorList>
            <person name="Lucas J.A."/>
        </authorList>
    </citation>
    <scope>NUCLEOTIDE SEQUENCE [LARGE SCALE GENOMIC DNA]</scope>
    <source>
        <strain evidence="2 3">Z 5.4</strain>
    </source>
</reference>
<proteinExistence type="predicted"/>
<dbReference type="Pfam" id="PF01965">
    <property type="entry name" value="DJ-1_PfpI"/>
    <property type="match status" value="1"/>
</dbReference>
<gene>
    <name evidence="2" type="ORF">ACJEBI_04080</name>
</gene>
<evidence type="ECO:0000259" key="1">
    <source>
        <dbReference type="Pfam" id="PF01965"/>
    </source>
</evidence>
<protein>
    <submittedName>
        <fullName evidence="2">DJ-1/PfpI family protein</fullName>
        <ecNumber evidence="2">4.2.1.-</ecNumber>
    </submittedName>
</protein>
<dbReference type="PANTHER" id="PTHR43130">
    <property type="entry name" value="ARAC-FAMILY TRANSCRIPTIONAL REGULATOR"/>
    <property type="match status" value="1"/>
</dbReference>